<evidence type="ECO:0000313" key="1">
    <source>
        <dbReference type="EMBL" id="AGC72789.1"/>
    </source>
</evidence>
<reference evidence="1" key="1">
    <citation type="submission" date="2012-09" db="EMBL/GenBank/DDBJ databases">
        <title>Metagenomic Characterization of a Microbial Community in Wastewater Detects High Levels of Antibiotic Resistance.</title>
        <authorList>
            <person name="Abrams M."/>
            <person name="Caldwell A."/>
            <person name="Vandaei E."/>
            <person name="Lee W."/>
            <person name="Perrott J."/>
            <person name="Khan S.Y."/>
            <person name="Ta J."/>
            <person name="Romero D."/>
            <person name="Nguyen V."/>
            <person name="Pourmand N."/>
            <person name="Ouverney C.C."/>
        </authorList>
    </citation>
    <scope>NUCLEOTIDE SEQUENCE</scope>
</reference>
<dbReference type="Gene3D" id="3.90.550.10">
    <property type="entry name" value="Spore Coat Polysaccharide Biosynthesis Protein SpsA, Chain A"/>
    <property type="match status" value="1"/>
</dbReference>
<proteinExistence type="predicted"/>
<sequence>MGVSTDVQPPTIVVGVVHPGEVSMAHMASLIRARDHMLQYGIVPGFMERLARAQHVHRARNEIVQGFLDSDCDYLLFVDADMGLPQNAIERLLSVAHETERPIVAGLCFAQRVTGWCEADYSTTFDIVPTVQLWNVEDDKPVSFSIVADYPRDSVVQIDSTGGACVLIHRTVLARMRDEFGDHWFTPLANEATGGPWGEDTSFFLRCRDIGVPVHLDTSVKTSHDKGGVFLTEELWDLQQALR</sequence>
<dbReference type="AlphaFoldDB" id="L7VYL7"/>
<dbReference type="InterPro" id="IPR029044">
    <property type="entry name" value="Nucleotide-diphossugar_trans"/>
</dbReference>
<name>L7VYL7_9BACT</name>
<evidence type="ECO:0008006" key="2">
    <source>
        <dbReference type="Google" id="ProtNLM"/>
    </source>
</evidence>
<dbReference type="CDD" id="cd00761">
    <property type="entry name" value="Glyco_tranf_GTA_type"/>
    <property type="match status" value="1"/>
</dbReference>
<protein>
    <recommendedName>
        <fullName evidence="2">Glycosyltransferase</fullName>
    </recommendedName>
</protein>
<accession>L7VYL7</accession>
<dbReference type="SUPFAM" id="SSF53448">
    <property type="entry name" value="Nucleotide-diphospho-sugar transferases"/>
    <property type="match status" value="1"/>
</dbReference>
<dbReference type="EMBL" id="JX649911">
    <property type="protein sequence ID" value="AGC72789.1"/>
    <property type="molecule type" value="Genomic_DNA"/>
</dbReference>
<organism evidence="1">
    <name type="scientific">uncultured bacterium A1Q1_fos_2101</name>
    <dbReference type="NCBI Taxonomy" id="1256561"/>
    <lineage>
        <taxon>Bacteria</taxon>
        <taxon>environmental samples</taxon>
    </lineage>
</organism>